<evidence type="ECO:0000313" key="5">
    <source>
        <dbReference type="EMBL" id="RZT99556.1"/>
    </source>
</evidence>
<dbReference type="PANTHER" id="PTHR36511:SF4">
    <property type="entry name" value="ANTITOXIN MQSA"/>
    <property type="match status" value="1"/>
</dbReference>
<dbReference type="RefSeq" id="WP_130303558.1">
    <property type="nucleotide sequence ID" value="NZ_SHKO01000001.1"/>
</dbReference>
<reference evidence="5 6" key="1">
    <citation type="submission" date="2019-02" db="EMBL/GenBank/DDBJ databases">
        <title>Genomic Encyclopedia of Type Strains, Phase IV (KMG-IV): sequencing the most valuable type-strain genomes for metagenomic binning, comparative biology and taxonomic classification.</title>
        <authorList>
            <person name="Goeker M."/>
        </authorList>
    </citation>
    <scope>NUCLEOTIDE SEQUENCE [LARGE SCALE GENOMIC DNA]</scope>
    <source>
        <strain evidence="5 6">DSM 23814</strain>
    </source>
</reference>
<dbReference type="Proteomes" id="UP000293398">
    <property type="component" value="Unassembled WGS sequence"/>
</dbReference>
<dbReference type="OrthoDB" id="9799384at2"/>
<name>A0A4Q7VSM6_9BURK</name>
<evidence type="ECO:0000256" key="1">
    <source>
        <dbReference type="ARBA" id="ARBA00023015"/>
    </source>
</evidence>
<evidence type="ECO:0000259" key="4">
    <source>
        <dbReference type="PROSITE" id="PS50943"/>
    </source>
</evidence>
<dbReference type="EMBL" id="SHKO01000001">
    <property type="protein sequence ID" value="RZT99556.1"/>
    <property type="molecule type" value="Genomic_DNA"/>
</dbReference>
<gene>
    <name evidence="5" type="ORF">EV681_1347</name>
</gene>
<dbReference type="PROSITE" id="PS50943">
    <property type="entry name" value="HTH_CROC1"/>
    <property type="match status" value="1"/>
</dbReference>
<dbReference type="SUPFAM" id="SSF47413">
    <property type="entry name" value="lambda repressor-like DNA-binding domains"/>
    <property type="match status" value="1"/>
</dbReference>
<dbReference type="Pfam" id="PF01381">
    <property type="entry name" value="HTH_3"/>
    <property type="match status" value="1"/>
</dbReference>
<dbReference type="InterPro" id="IPR001387">
    <property type="entry name" value="Cro/C1-type_HTH"/>
</dbReference>
<dbReference type="CDD" id="cd00093">
    <property type="entry name" value="HTH_XRE"/>
    <property type="match status" value="1"/>
</dbReference>
<comment type="caution">
    <text evidence="5">The sequence shown here is derived from an EMBL/GenBank/DDBJ whole genome shotgun (WGS) entry which is preliminary data.</text>
</comment>
<proteinExistence type="predicted"/>
<dbReference type="GO" id="GO:0003677">
    <property type="term" value="F:DNA binding"/>
    <property type="evidence" value="ECO:0007669"/>
    <property type="project" value="UniProtKB-KW"/>
</dbReference>
<sequence>MSDKEMKQFEADLLQSVREMKDHKFARATKVNMTEIARTRIDAGFSQNTFAKLMGVSVRTLQEWEQGRRAPSGAAQTLLKIAGSHPEVLRELS</sequence>
<feature type="domain" description="HTH cro/C1-type" evidence="4">
    <location>
        <begin position="36"/>
        <end position="89"/>
    </location>
</feature>
<accession>A0A4Q7VSM6</accession>
<keyword evidence="6" id="KW-1185">Reference proteome</keyword>
<keyword evidence="2" id="KW-0238">DNA-binding</keyword>
<dbReference type="InterPro" id="IPR052359">
    <property type="entry name" value="HTH-type_reg/antitoxin"/>
</dbReference>
<evidence type="ECO:0000256" key="3">
    <source>
        <dbReference type="ARBA" id="ARBA00023163"/>
    </source>
</evidence>
<protein>
    <submittedName>
        <fullName evidence="5">Putative transcriptional regulator</fullName>
    </submittedName>
</protein>
<evidence type="ECO:0000256" key="2">
    <source>
        <dbReference type="ARBA" id="ARBA00023125"/>
    </source>
</evidence>
<keyword evidence="1" id="KW-0805">Transcription regulation</keyword>
<dbReference type="Gene3D" id="1.10.260.40">
    <property type="entry name" value="lambda repressor-like DNA-binding domains"/>
    <property type="match status" value="1"/>
</dbReference>
<dbReference type="SMART" id="SM00530">
    <property type="entry name" value="HTH_XRE"/>
    <property type="match status" value="1"/>
</dbReference>
<keyword evidence="3" id="KW-0804">Transcription</keyword>
<dbReference type="AlphaFoldDB" id="A0A4Q7VSM6"/>
<evidence type="ECO:0000313" key="6">
    <source>
        <dbReference type="Proteomes" id="UP000293398"/>
    </source>
</evidence>
<dbReference type="PANTHER" id="PTHR36511">
    <property type="entry name" value="MERR FAMILY BACTERIAL REGULATORY PROTEIN"/>
    <property type="match status" value="1"/>
</dbReference>
<dbReference type="InterPro" id="IPR010982">
    <property type="entry name" value="Lambda_DNA-bd_dom_sf"/>
</dbReference>
<organism evidence="5 6">
    <name type="scientific">Advenella incenata</name>
    <dbReference type="NCBI Taxonomy" id="267800"/>
    <lineage>
        <taxon>Bacteria</taxon>
        <taxon>Pseudomonadati</taxon>
        <taxon>Pseudomonadota</taxon>
        <taxon>Betaproteobacteria</taxon>
        <taxon>Burkholderiales</taxon>
        <taxon>Alcaligenaceae</taxon>
    </lineage>
</organism>